<comment type="caution">
    <text evidence="3">The sequence shown here is derived from an EMBL/GenBank/DDBJ whole genome shotgun (WGS) entry which is preliminary data.</text>
</comment>
<dbReference type="Pfam" id="PF08881">
    <property type="entry name" value="CVNH"/>
    <property type="match status" value="1"/>
</dbReference>
<evidence type="ECO:0000256" key="1">
    <source>
        <dbReference type="SAM" id="SignalP"/>
    </source>
</evidence>
<dbReference type="SMART" id="SM01111">
    <property type="entry name" value="CVNH"/>
    <property type="match status" value="1"/>
</dbReference>
<dbReference type="Proteomes" id="UP000383932">
    <property type="component" value="Unassembled WGS sequence"/>
</dbReference>
<dbReference type="InterPro" id="IPR011058">
    <property type="entry name" value="Cyanovirin-N"/>
</dbReference>
<evidence type="ECO:0000313" key="4">
    <source>
        <dbReference type="Proteomes" id="UP000383932"/>
    </source>
</evidence>
<feature type="signal peptide" evidence="1">
    <location>
        <begin position="1"/>
        <end position="22"/>
    </location>
</feature>
<dbReference type="Gene3D" id="2.30.60.10">
    <property type="entry name" value="Cyanovirin-N"/>
    <property type="match status" value="1"/>
</dbReference>
<reference evidence="3 4" key="1">
    <citation type="journal article" date="2019" name="Fungal Biol. Biotechnol.">
        <title>Draft genome sequence of fastidious pathogen Ceratobasidium theobromae, which causes vascular-streak dieback in Theobroma cacao.</title>
        <authorList>
            <person name="Ali S.S."/>
            <person name="Asman A."/>
            <person name="Shao J."/>
            <person name="Firmansyah A.P."/>
            <person name="Susilo A.W."/>
            <person name="Rosmana A."/>
            <person name="McMahon P."/>
            <person name="Junaid M."/>
            <person name="Guest D."/>
            <person name="Kheng T.Y."/>
            <person name="Meinhardt L.W."/>
            <person name="Bailey B.A."/>
        </authorList>
    </citation>
    <scope>NUCLEOTIDE SEQUENCE [LARGE SCALE GENOMIC DNA]</scope>
    <source>
        <strain evidence="3 4">CT2</strain>
    </source>
</reference>
<dbReference type="EMBL" id="SSOP01000030">
    <property type="protein sequence ID" value="KAB5593803.1"/>
    <property type="molecule type" value="Genomic_DNA"/>
</dbReference>
<dbReference type="OrthoDB" id="5239998at2759"/>
<feature type="chain" id="PRO_5024376495" evidence="1">
    <location>
        <begin position="23"/>
        <end position="124"/>
    </location>
</feature>
<gene>
    <name evidence="3" type="ORF">CTheo_2772</name>
</gene>
<keyword evidence="4" id="KW-1185">Reference proteome</keyword>
<keyword evidence="1" id="KW-0732">Signal</keyword>
<dbReference type="AlphaFoldDB" id="A0A5N5QQH0"/>
<evidence type="ECO:0000313" key="3">
    <source>
        <dbReference type="EMBL" id="KAB5593803.1"/>
    </source>
</evidence>
<name>A0A5N5QQH0_9AGAM</name>
<proteinExistence type="predicted"/>
<feature type="domain" description="Cyanovirin-N" evidence="2">
    <location>
        <begin position="24"/>
        <end position="123"/>
    </location>
</feature>
<dbReference type="InterPro" id="IPR036673">
    <property type="entry name" value="Cyanovirin-N_sf"/>
</dbReference>
<accession>A0A5N5QQH0</accession>
<dbReference type="SUPFAM" id="SSF51322">
    <property type="entry name" value="Cyanovirin-N"/>
    <property type="match status" value="1"/>
</dbReference>
<sequence length="124" mass="12829">MHFTSLLTLVGASLFAVSGVQAANFGSTCSNIYLDGTILTATCTAVKGGPKTTHLDLNNCIINGQGTPVCQVGGNFGASCWGCYLDSNTYTKMWCTCNGGYGPHSASIVLNYCVSNLDGVLSCP</sequence>
<protein>
    <submittedName>
        <fullName evidence="3">Putative effector protein</fullName>
    </submittedName>
</protein>
<evidence type="ECO:0000259" key="2">
    <source>
        <dbReference type="SMART" id="SM01111"/>
    </source>
</evidence>
<organism evidence="3 4">
    <name type="scientific">Ceratobasidium theobromae</name>
    <dbReference type="NCBI Taxonomy" id="1582974"/>
    <lineage>
        <taxon>Eukaryota</taxon>
        <taxon>Fungi</taxon>
        <taxon>Dikarya</taxon>
        <taxon>Basidiomycota</taxon>
        <taxon>Agaricomycotina</taxon>
        <taxon>Agaricomycetes</taxon>
        <taxon>Cantharellales</taxon>
        <taxon>Ceratobasidiaceae</taxon>
        <taxon>Ceratobasidium</taxon>
    </lineage>
</organism>